<evidence type="ECO:0000313" key="3">
    <source>
        <dbReference type="Proteomes" id="UP001620405"/>
    </source>
</evidence>
<reference evidence="2 3" key="1">
    <citation type="submission" date="2020-10" db="EMBL/GenBank/DDBJ databases">
        <title>Phylogeny of dyella-like bacteria.</title>
        <authorList>
            <person name="Fu J."/>
        </authorList>
    </citation>
    <scope>NUCLEOTIDE SEQUENCE [LARGE SCALE GENOMIC DNA]</scope>
    <source>
        <strain evidence="2 3">DHOB07</strain>
    </source>
</reference>
<evidence type="ECO:0000313" key="2">
    <source>
        <dbReference type="EMBL" id="MFK2872088.1"/>
    </source>
</evidence>
<dbReference type="Gene3D" id="3.60.15.10">
    <property type="entry name" value="Ribonuclease Z/Hydroxyacylglutathione hydrolase-like"/>
    <property type="match status" value="1"/>
</dbReference>
<protein>
    <submittedName>
        <fullName evidence="2">MBL fold metallo-hydrolase</fullName>
    </submittedName>
</protein>
<comment type="caution">
    <text evidence="2">The sequence shown here is derived from an EMBL/GenBank/DDBJ whole genome shotgun (WGS) entry which is preliminary data.</text>
</comment>
<keyword evidence="1" id="KW-0732">Signal</keyword>
<organism evidence="2 3">
    <name type="scientific">Dyella lipolytica</name>
    <dbReference type="NCBI Taxonomy" id="1867835"/>
    <lineage>
        <taxon>Bacteria</taxon>
        <taxon>Pseudomonadati</taxon>
        <taxon>Pseudomonadota</taxon>
        <taxon>Gammaproteobacteria</taxon>
        <taxon>Lysobacterales</taxon>
        <taxon>Rhodanobacteraceae</taxon>
        <taxon>Dyella</taxon>
    </lineage>
</organism>
<dbReference type="SUPFAM" id="SSF56281">
    <property type="entry name" value="Metallo-hydrolase/oxidoreductase"/>
    <property type="match status" value="1"/>
</dbReference>
<dbReference type="Proteomes" id="UP001620405">
    <property type="component" value="Unassembled WGS sequence"/>
</dbReference>
<keyword evidence="3" id="KW-1185">Reference proteome</keyword>
<proteinExistence type="predicted"/>
<sequence>MERRIDRSMFSVFPVLLALAWTTPALAANLPQDGDAVRGGGRPGCDHIDAKACVEQAIDAMGGQQKLTNIRSASYETIGHALMPEQSYRQQPFITAYERDKVTVDFDKQRLVRDVHITWPEADPHSSDLALTLIATPQGGVYQSKEGDSPCSLSDLDDTRDALALGPERLLLNAAAATDLHYAPSQWLRATPHSVVEFTWQGVPVKVLLNAYNHLPDALQRTRPFEDYWFVWGDVDQRIYFDNWHVVQGVVFPTNRIDQRNGMWYASTQLLDPVFNVAVDEKMFAMDAAVAAKSAQSKGWNRVFSDKQHVELAPGVELYQGAWNTTLIKQDDGVLVLEAPISSNYVQGILAKVRNDYPGVPIKGVLSTSDSWPHMAGVRQAVAEGVPVYVLDLNKPLLDHLVSAPHRLQPDALQANPKAAHWVVVGDRVEVGQGANRVVLYPLRGASTERQYMVYFPQYKLLYASDTLARNSDHSLYDPDLMYEVMQAVAREHLQVDTVYAMHEGPTPWVDVQRLVDQATSPTTGGKPAG</sequence>
<feature type="chain" id="PRO_5045105730" evidence="1">
    <location>
        <begin position="28"/>
        <end position="530"/>
    </location>
</feature>
<feature type="signal peptide" evidence="1">
    <location>
        <begin position="1"/>
        <end position="27"/>
    </location>
</feature>
<dbReference type="RefSeq" id="WP_284395206.1">
    <property type="nucleotide sequence ID" value="NZ_BSNQ01000002.1"/>
</dbReference>
<gene>
    <name evidence="2" type="ORF">ISP13_00985</name>
</gene>
<dbReference type="EMBL" id="JADIKG010000008">
    <property type="protein sequence ID" value="MFK2872088.1"/>
    <property type="molecule type" value="Genomic_DNA"/>
</dbReference>
<accession>A0ABW8IRC5</accession>
<name>A0ABW8IRC5_9GAMM</name>
<evidence type="ECO:0000256" key="1">
    <source>
        <dbReference type="SAM" id="SignalP"/>
    </source>
</evidence>
<dbReference type="InterPro" id="IPR036866">
    <property type="entry name" value="RibonucZ/Hydroxyglut_hydro"/>
</dbReference>